<dbReference type="GO" id="GO:0003677">
    <property type="term" value="F:DNA binding"/>
    <property type="evidence" value="ECO:0007669"/>
    <property type="project" value="UniProtKB-UniRule"/>
</dbReference>
<keyword evidence="3" id="KW-0233">DNA recombination</keyword>
<dbReference type="InterPro" id="IPR044068">
    <property type="entry name" value="CB"/>
</dbReference>
<accession>A0A127Q923</accession>
<evidence type="ECO:0000256" key="3">
    <source>
        <dbReference type="ARBA" id="ARBA00023172"/>
    </source>
</evidence>
<dbReference type="InterPro" id="IPR013762">
    <property type="entry name" value="Integrase-like_cat_sf"/>
</dbReference>
<dbReference type="GO" id="GO:0006310">
    <property type="term" value="P:DNA recombination"/>
    <property type="evidence" value="ECO:0007669"/>
    <property type="project" value="UniProtKB-KW"/>
</dbReference>
<dbReference type="GO" id="GO:0015074">
    <property type="term" value="P:DNA integration"/>
    <property type="evidence" value="ECO:0007669"/>
    <property type="project" value="UniProtKB-KW"/>
</dbReference>
<evidence type="ECO:0000256" key="2">
    <source>
        <dbReference type="ARBA" id="ARBA00023125"/>
    </source>
</evidence>
<dbReference type="EMBL" id="CP013234">
    <property type="protein sequence ID" value="AMP06557.1"/>
    <property type="molecule type" value="Genomic_DNA"/>
</dbReference>
<dbReference type="InterPro" id="IPR050090">
    <property type="entry name" value="Tyrosine_recombinase_XerCD"/>
</dbReference>
<dbReference type="PATRIC" id="fig|279113.9.peg.4210"/>
<reference evidence="7 8" key="1">
    <citation type="submission" date="2015-11" db="EMBL/GenBank/DDBJ databases">
        <title>Exploring the genomic traits of fungus-feeding bacterial genus Collimonas.</title>
        <authorList>
            <person name="Song C."/>
            <person name="Schmidt R."/>
            <person name="de Jager V."/>
            <person name="Krzyzanowska D."/>
            <person name="Jongedijk E."/>
            <person name="Cankar K."/>
            <person name="Beekwilder J."/>
            <person name="van Veen A."/>
            <person name="de Boer W."/>
            <person name="van Veen J.A."/>
            <person name="Garbeva P."/>
        </authorList>
    </citation>
    <scope>NUCLEOTIDE SEQUENCE [LARGE SCALE GENOMIC DNA]</scope>
    <source>
        <strain evidence="7 8">Ter91</strain>
    </source>
</reference>
<name>A0A127Q923_9BURK</name>
<keyword evidence="2 4" id="KW-0238">DNA-binding</keyword>
<dbReference type="InterPro" id="IPR002104">
    <property type="entry name" value="Integrase_catalytic"/>
</dbReference>
<organism evidence="7 8">
    <name type="scientific">Collimonas pratensis</name>
    <dbReference type="NCBI Taxonomy" id="279113"/>
    <lineage>
        <taxon>Bacteria</taxon>
        <taxon>Pseudomonadati</taxon>
        <taxon>Pseudomonadota</taxon>
        <taxon>Betaproteobacteria</taxon>
        <taxon>Burkholderiales</taxon>
        <taxon>Oxalobacteraceae</taxon>
        <taxon>Collimonas</taxon>
    </lineage>
</organism>
<dbReference type="KEGG" id="cpra:CPter91_4242"/>
<keyword evidence="1" id="KW-0229">DNA integration</keyword>
<dbReference type="Gene3D" id="1.10.443.10">
    <property type="entry name" value="Intergrase catalytic core"/>
    <property type="match status" value="1"/>
</dbReference>
<evidence type="ECO:0000256" key="4">
    <source>
        <dbReference type="PROSITE-ProRule" id="PRU01248"/>
    </source>
</evidence>
<dbReference type="PROSITE" id="PS51898">
    <property type="entry name" value="TYR_RECOMBINASE"/>
    <property type="match status" value="1"/>
</dbReference>
<dbReference type="CDD" id="cd00796">
    <property type="entry name" value="INT_Rci_Hp1_C"/>
    <property type="match status" value="1"/>
</dbReference>
<dbReference type="InterPro" id="IPR011010">
    <property type="entry name" value="DNA_brk_join_enz"/>
</dbReference>
<evidence type="ECO:0000256" key="1">
    <source>
        <dbReference type="ARBA" id="ARBA00022908"/>
    </source>
</evidence>
<evidence type="ECO:0000259" key="6">
    <source>
        <dbReference type="PROSITE" id="PS51900"/>
    </source>
</evidence>
<feature type="domain" description="Tyr recombinase" evidence="5">
    <location>
        <begin position="198"/>
        <end position="352"/>
    </location>
</feature>
<sequence>MQFMRYFVQFCGILLSHCIKFASRNMATITKRGASWFAQIRRKGHKSISKSFPTKGMAQEWTRKIEREIDTLDFQDGRSLSGVALSELIERYSKEMQVAKPFGRNKFDVLTRLKKNIGALTIPEITSEKLMEYIKTRQQVKPEGTKGAGGVTISVELTYLGSVFKAAKQLWKMPIDLDIISETRANLKYMGLRTKSTERDRRPTELEIKQICEWFLAKGSRQKVPMPDLIHFAIATAMRAGEIINLKWDDLNETDRTIIIRDRKHPQEKKGNDQEVPLLADAFTIAMRQPRTSDPRIFPVTDGTISSLFPRACNALKIIDLRFHDLRHEGVSRLFEQGYMRRNALRPINSSF</sequence>
<protein>
    <submittedName>
        <fullName evidence="7">Phage integrase family protein</fullName>
    </submittedName>
</protein>
<dbReference type="AlphaFoldDB" id="A0A127Q923"/>
<dbReference type="Proteomes" id="UP000074561">
    <property type="component" value="Chromosome"/>
</dbReference>
<dbReference type="SUPFAM" id="SSF56349">
    <property type="entry name" value="DNA breaking-rejoining enzymes"/>
    <property type="match status" value="1"/>
</dbReference>
<dbReference type="PANTHER" id="PTHR30349:SF94">
    <property type="entry name" value="INTEGRASE_RECOMBINASE HI_1414-RELATED"/>
    <property type="match status" value="1"/>
</dbReference>
<dbReference type="Pfam" id="PF00589">
    <property type="entry name" value="Phage_integrase"/>
    <property type="match status" value="1"/>
</dbReference>
<evidence type="ECO:0000313" key="7">
    <source>
        <dbReference type="EMBL" id="AMP06557.1"/>
    </source>
</evidence>
<gene>
    <name evidence="7" type="ORF">CPter91_4242</name>
</gene>
<proteinExistence type="predicted"/>
<dbReference type="PANTHER" id="PTHR30349">
    <property type="entry name" value="PHAGE INTEGRASE-RELATED"/>
    <property type="match status" value="1"/>
</dbReference>
<evidence type="ECO:0000313" key="8">
    <source>
        <dbReference type="Proteomes" id="UP000074561"/>
    </source>
</evidence>
<feature type="domain" description="Core-binding (CB)" evidence="6">
    <location>
        <begin position="83"/>
        <end position="168"/>
    </location>
</feature>
<evidence type="ECO:0000259" key="5">
    <source>
        <dbReference type="PROSITE" id="PS51898"/>
    </source>
</evidence>
<dbReference type="PROSITE" id="PS51900">
    <property type="entry name" value="CB"/>
    <property type="match status" value="1"/>
</dbReference>